<name>A0ABX1ZR87_9BACL</name>
<keyword evidence="3" id="KW-1185">Reference proteome</keyword>
<dbReference type="PROSITE" id="PS50943">
    <property type="entry name" value="HTH_CROC1"/>
    <property type="match status" value="1"/>
</dbReference>
<protein>
    <submittedName>
        <fullName evidence="2">Helix-turn-helix domain-containing protein</fullName>
    </submittedName>
</protein>
<accession>A0ABX1ZR87</accession>
<dbReference type="Proteomes" id="UP000618579">
    <property type="component" value="Unassembled WGS sequence"/>
</dbReference>
<proteinExistence type="predicted"/>
<gene>
    <name evidence="2" type="ORF">GC097_15005</name>
</gene>
<comment type="caution">
    <text evidence="2">The sequence shown here is derived from an EMBL/GenBank/DDBJ whole genome shotgun (WGS) entry which is preliminary data.</text>
</comment>
<organism evidence="2 3">
    <name type="scientific">Paenibacillus planticolens</name>
    <dbReference type="NCBI Taxonomy" id="2654976"/>
    <lineage>
        <taxon>Bacteria</taxon>
        <taxon>Bacillati</taxon>
        <taxon>Bacillota</taxon>
        <taxon>Bacilli</taxon>
        <taxon>Bacillales</taxon>
        <taxon>Paenibacillaceae</taxon>
        <taxon>Paenibacillus</taxon>
    </lineage>
</organism>
<evidence type="ECO:0000313" key="3">
    <source>
        <dbReference type="Proteomes" id="UP000618579"/>
    </source>
</evidence>
<evidence type="ECO:0000313" key="2">
    <source>
        <dbReference type="EMBL" id="NOV01324.1"/>
    </source>
</evidence>
<reference evidence="2 3" key="1">
    <citation type="submission" date="2019-10" db="EMBL/GenBank/DDBJ databases">
        <title>Description of Paenibacillus pedi sp. nov.</title>
        <authorList>
            <person name="Carlier A."/>
            <person name="Qi S."/>
        </authorList>
    </citation>
    <scope>NUCLEOTIDE SEQUENCE [LARGE SCALE GENOMIC DNA]</scope>
    <source>
        <strain evidence="2 3">LMG 31457</strain>
    </source>
</reference>
<sequence>MLNRIEEFRIEKGLMKGWIAEQAGIHRNSLTSIIRGAEPHLSVADKIAKSLGKTLYEVWPDLISEKE</sequence>
<dbReference type="InterPro" id="IPR001387">
    <property type="entry name" value="Cro/C1-type_HTH"/>
</dbReference>
<feature type="domain" description="HTH cro/C1-type" evidence="1">
    <location>
        <begin position="5"/>
        <end position="58"/>
    </location>
</feature>
<dbReference type="InterPro" id="IPR010982">
    <property type="entry name" value="Lambda_DNA-bd_dom_sf"/>
</dbReference>
<dbReference type="Gene3D" id="1.10.260.40">
    <property type="entry name" value="lambda repressor-like DNA-binding domains"/>
    <property type="match status" value="1"/>
</dbReference>
<dbReference type="EMBL" id="WHNZ01000030">
    <property type="protein sequence ID" value="NOV01324.1"/>
    <property type="molecule type" value="Genomic_DNA"/>
</dbReference>
<dbReference type="SMART" id="SM00530">
    <property type="entry name" value="HTH_XRE"/>
    <property type="match status" value="1"/>
</dbReference>
<evidence type="ECO:0000259" key="1">
    <source>
        <dbReference type="PROSITE" id="PS50943"/>
    </source>
</evidence>
<dbReference type="Pfam" id="PF01381">
    <property type="entry name" value="HTH_3"/>
    <property type="match status" value="1"/>
</dbReference>
<dbReference type="SUPFAM" id="SSF47413">
    <property type="entry name" value="lambda repressor-like DNA-binding domains"/>
    <property type="match status" value="1"/>
</dbReference>